<evidence type="ECO:0000313" key="2">
    <source>
        <dbReference type="EMBL" id="KAL2347670.1"/>
    </source>
</evidence>
<evidence type="ECO:0000313" key="3">
    <source>
        <dbReference type="Proteomes" id="UP001603857"/>
    </source>
</evidence>
<sequence>MSRAPSPPIPSRPRTQSHPRQRPWEPPLEPLPQRHRRQHKPFWSSTSFPVAPSHPLSRRDRHLRATATATLESHLESHSHSDVGDSANLCPLTLSNWGFRDNRISGVNEGRNMAVAMREAHEQAVQKSMAAFNPGAVGVGSARKKYEDLLQKFFKKEFEDVRLWSKRGFYFSWNAFMEADLKCSNAIQSMEKRLRAACNASDAKIDNVAKAFVGRSSLTQAIPVQKKRKITEEELQLEPLCNEVIKFYLPLH</sequence>
<feature type="region of interest" description="Disordered" evidence="1">
    <location>
        <begin position="1"/>
        <end position="59"/>
    </location>
</feature>
<dbReference type="Proteomes" id="UP001603857">
    <property type="component" value="Unassembled WGS sequence"/>
</dbReference>
<evidence type="ECO:0000256" key="1">
    <source>
        <dbReference type="SAM" id="MobiDB-lite"/>
    </source>
</evidence>
<keyword evidence="3" id="KW-1185">Reference proteome</keyword>
<organism evidence="2 3">
    <name type="scientific">Flemingia macrophylla</name>
    <dbReference type="NCBI Taxonomy" id="520843"/>
    <lineage>
        <taxon>Eukaryota</taxon>
        <taxon>Viridiplantae</taxon>
        <taxon>Streptophyta</taxon>
        <taxon>Embryophyta</taxon>
        <taxon>Tracheophyta</taxon>
        <taxon>Spermatophyta</taxon>
        <taxon>Magnoliopsida</taxon>
        <taxon>eudicotyledons</taxon>
        <taxon>Gunneridae</taxon>
        <taxon>Pentapetalae</taxon>
        <taxon>rosids</taxon>
        <taxon>fabids</taxon>
        <taxon>Fabales</taxon>
        <taxon>Fabaceae</taxon>
        <taxon>Papilionoideae</taxon>
        <taxon>50 kb inversion clade</taxon>
        <taxon>NPAAA clade</taxon>
        <taxon>indigoferoid/millettioid clade</taxon>
        <taxon>Phaseoleae</taxon>
        <taxon>Flemingia</taxon>
    </lineage>
</organism>
<gene>
    <name evidence="2" type="ORF">Fmac_001670</name>
</gene>
<protein>
    <submittedName>
        <fullName evidence="2">Uncharacterized protein</fullName>
    </submittedName>
</protein>
<dbReference type="InterPro" id="IPR036543">
    <property type="entry name" value="Guanylate-bd_C_sf"/>
</dbReference>
<reference evidence="2 3" key="1">
    <citation type="submission" date="2024-08" db="EMBL/GenBank/DDBJ databases">
        <title>Insights into the chromosomal genome structure of Flemingia macrophylla.</title>
        <authorList>
            <person name="Ding Y."/>
            <person name="Zhao Y."/>
            <person name="Bi W."/>
            <person name="Wu M."/>
            <person name="Zhao G."/>
            <person name="Gong Y."/>
            <person name="Li W."/>
            <person name="Zhang P."/>
        </authorList>
    </citation>
    <scope>NUCLEOTIDE SEQUENCE [LARGE SCALE GENOMIC DNA]</scope>
    <source>
        <strain evidence="2">DYQJB</strain>
        <tissue evidence="2">Leaf</tissue>
    </source>
</reference>
<accession>A0ABD1NHR3</accession>
<dbReference type="SUPFAM" id="SSF48340">
    <property type="entry name" value="Interferon-induced guanylate-binding protein 1 (GBP1), C-terminal domain"/>
    <property type="match status" value="1"/>
</dbReference>
<proteinExistence type="predicted"/>
<comment type="caution">
    <text evidence="2">The sequence shown here is derived from an EMBL/GenBank/DDBJ whole genome shotgun (WGS) entry which is preliminary data.</text>
</comment>
<name>A0ABD1NHR3_9FABA</name>
<dbReference type="AlphaFoldDB" id="A0ABD1NHR3"/>
<feature type="compositionally biased region" description="Pro residues" evidence="1">
    <location>
        <begin position="1"/>
        <end position="11"/>
    </location>
</feature>
<dbReference type="EMBL" id="JBGMDY010000001">
    <property type="protein sequence ID" value="KAL2347670.1"/>
    <property type="molecule type" value="Genomic_DNA"/>
</dbReference>